<dbReference type="GO" id="GO:0005102">
    <property type="term" value="F:signaling receptor binding"/>
    <property type="evidence" value="ECO:0007669"/>
    <property type="project" value="InterPro"/>
</dbReference>
<dbReference type="PaxDb" id="30732-ENSOMEP00000033242"/>
<evidence type="ECO:0000313" key="12">
    <source>
        <dbReference type="Ensembl" id="ENSOMEP00000033242.1"/>
    </source>
</evidence>
<dbReference type="AlphaFoldDB" id="A0A3B3DSW2"/>
<keyword evidence="3" id="KW-0597">Phosphoprotein</keyword>
<dbReference type="GO" id="GO:0033017">
    <property type="term" value="C:sarcoplasmic reticulum membrane"/>
    <property type="evidence" value="ECO:0007669"/>
    <property type="project" value="UniProtKB-SubCell"/>
</dbReference>
<reference evidence="12" key="1">
    <citation type="submission" date="2025-08" db="UniProtKB">
        <authorList>
            <consortium name="Ensembl"/>
        </authorList>
    </citation>
    <scope>IDENTIFICATION</scope>
</reference>
<keyword evidence="4 10" id="KW-0812">Transmembrane</keyword>
<keyword evidence="8" id="KW-0325">Glycoprotein</keyword>
<name>A0A3B3DSW2_ORYME</name>
<keyword evidence="5 10" id="KW-1133">Transmembrane helix</keyword>
<evidence type="ECO:0000256" key="6">
    <source>
        <dbReference type="ARBA" id="ARBA00023136"/>
    </source>
</evidence>
<evidence type="ECO:0000256" key="5">
    <source>
        <dbReference type="ARBA" id="ARBA00022989"/>
    </source>
</evidence>
<dbReference type="GeneTree" id="ENSGT00770000121629"/>
<dbReference type="InterPro" id="IPR007943">
    <property type="entry name" value="Asp-B-hydro/Triadin_dom"/>
</dbReference>
<evidence type="ECO:0000256" key="8">
    <source>
        <dbReference type="ARBA" id="ARBA00023180"/>
    </source>
</evidence>
<accession>A0A3B3DSW2</accession>
<dbReference type="GO" id="GO:0051282">
    <property type="term" value="P:regulation of sequestering of calcium ion"/>
    <property type="evidence" value="ECO:0007669"/>
    <property type="project" value="UniProtKB-ARBA"/>
</dbReference>
<dbReference type="Proteomes" id="UP000261560">
    <property type="component" value="Unplaced"/>
</dbReference>
<keyword evidence="13" id="KW-1185">Reference proteome</keyword>
<keyword evidence="7" id="KW-1015">Disulfide bond</keyword>
<organism evidence="12 13">
    <name type="scientific">Oryzias melastigma</name>
    <name type="common">Marine medaka</name>
    <dbReference type="NCBI Taxonomy" id="30732"/>
    <lineage>
        <taxon>Eukaryota</taxon>
        <taxon>Metazoa</taxon>
        <taxon>Chordata</taxon>
        <taxon>Craniata</taxon>
        <taxon>Vertebrata</taxon>
        <taxon>Euteleostomi</taxon>
        <taxon>Actinopterygii</taxon>
        <taxon>Neopterygii</taxon>
        <taxon>Teleostei</taxon>
        <taxon>Neoteleostei</taxon>
        <taxon>Acanthomorphata</taxon>
        <taxon>Ovalentaria</taxon>
        <taxon>Atherinomorphae</taxon>
        <taxon>Beloniformes</taxon>
        <taxon>Adrianichthyidae</taxon>
        <taxon>Oryziinae</taxon>
        <taxon>Oryzias</taxon>
    </lineage>
</organism>
<dbReference type="PANTHER" id="PTHR14106">
    <property type="entry name" value="TRIADIN"/>
    <property type="match status" value="1"/>
</dbReference>
<comment type="subcellular location">
    <subcellularLocation>
        <location evidence="1">Sarcoplasmic reticulum membrane</location>
        <topology evidence="1">Single-pass type II membrane protein</topology>
    </subcellularLocation>
</comment>
<feature type="domain" description="Aspartyl beta-hydroxylase/Triadin" evidence="11">
    <location>
        <begin position="80"/>
        <end position="107"/>
    </location>
</feature>
<comment type="function">
    <text evidence="9">Contributes to the regulation of lumenal Ca2+ release via the sarcoplasmic reticulum calcium release channels RYR1 and RYR2, a key step in triggering skeletal and heart muscle contraction. Required for normal organization of the triad junction, where T-tubules and the sarcoplasmic reticulum terminal cisternae are in close contact. Required for normal skeletal muscle strength. Plays a role in excitation-contraction coupling in the heart and in regulating the rate of heart beats.</text>
</comment>
<dbReference type="OMA" id="EVIMTFS"/>
<reference evidence="12" key="2">
    <citation type="submission" date="2025-09" db="UniProtKB">
        <authorList>
            <consortium name="Ensembl"/>
        </authorList>
    </citation>
    <scope>IDENTIFICATION</scope>
</reference>
<evidence type="ECO:0000256" key="2">
    <source>
        <dbReference type="ARBA" id="ARBA00016711"/>
    </source>
</evidence>
<dbReference type="PANTHER" id="PTHR14106:SF0">
    <property type="entry name" value="TRIADIN"/>
    <property type="match status" value="1"/>
</dbReference>
<dbReference type="InterPro" id="IPR010798">
    <property type="entry name" value="Triadin"/>
</dbReference>
<sequence length="200" mass="22104">MACVCTPQTHTRTHTNTYTHIGYCLADQCLPFSNWTHTQIQIRLCSSMSHQTSSGEAASPSKSSQRSFVEEVMLTFSNPMAWLLVVALVITWSAVAVVLFDLLDYKTLTDYTSYCDDPVCLSPGLPPPSAIARKALRSRVGARVVKSRPAEIHGDSTAQEGNDWLDVMWTFVTGLVAPDEEEEGIHQLTETLTSLHSEEL</sequence>
<evidence type="ECO:0000256" key="4">
    <source>
        <dbReference type="ARBA" id="ARBA00022692"/>
    </source>
</evidence>
<protein>
    <recommendedName>
        <fullName evidence="2">Triadin</fullName>
    </recommendedName>
</protein>
<evidence type="ECO:0000256" key="10">
    <source>
        <dbReference type="SAM" id="Phobius"/>
    </source>
</evidence>
<dbReference type="STRING" id="30732.ENSOMEP00000033242"/>
<proteinExistence type="predicted"/>
<evidence type="ECO:0000313" key="13">
    <source>
        <dbReference type="Proteomes" id="UP000261560"/>
    </source>
</evidence>
<evidence type="ECO:0000256" key="1">
    <source>
        <dbReference type="ARBA" id="ARBA00004157"/>
    </source>
</evidence>
<evidence type="ECO:0000259" key="11">
    <source>
        <dbReference type="Pfam" id="PF05279"/>
    </source>
</evidence>
<evidence type="ECO:0000256" key="9">
    <source>
        <dbReference type="ARBA" id="ARBA00046074"/>
    </source>
</evidence>
<dbReference type="Ensembl" id="ENSOMET00000026170.1">
    <property type="protein sequence ID" value="ENSOMEP00000033242.1"/>
    <property type="gene ID" value="ENSOMEG00000019103.1"/>
</dbReference>
<keyword evidence="6 10" id="KW-0472">Membrane</keyword>
<evidence type="ECO:0000256" key="3">
    <source>
        <dbReference type="ARBA" id="ARBA00022553"/>
    </source>
</evidence>
<dbReference type="Pfam" id="PF05279">
    <property type="entry name" value="Asp-B-Hydro_N"/>
    <property type="match status" value="1"/>
</dbReference>
<evidence type="ECO:0000256" key="7">
    <source>
        <dbReference type="ARBA" id="ARBA00023157"/>
    </source>
</evidence>
<feature type="transmembrane region" description="Helical" evidence="10">
    <location>
        <begin position="80"/>
        <end position="103"/>
    </location>
</feature>